<dbReference type="Proteomes" id="UP000007050">
    <property type="component" value="Chromosome"/>
</dbReference>
<dbReference type="PROSITE" id="PS50930">
    <property type="entry name" value="HTH_LYTTR"/>
    <property type="match status" value="1"/>
</dbReference>
<evidence type="ECO:0000259" key="5">
    <source>
        <dbReference type="PROSITE" id="PS50930"/>
    </source>
</evidence>
<dbReference type="HOGENOM" id="CLU_000445_14_2_9"/>
<name>D4MKQ0_9FIRM</name>
<dbReference type="PANTHER" id="PTHR37299:SF1">
    <property type="entry name" value="STAGE 0 SPORULATION PROTEIN A HOMOLOG"/>
    <property type="match status" value="1"/>
</dbReference>
<sequence>MIRVAICDDFPETVTQVNEYLVEYQQLRDVKLDIKSFYNAEELWEYLRRNPCDLIILDIELVEMNGVELGHLIRTELKDNIIKIVYISAKNCYDRQLFDVQPLNFLQKPIDKEKLFKMVDLTAELLSSRDRVFVSESKQGTFRMKFNDILYFESFDHYFKIETKSGDYEFKSTLAEIMEQISDSRFIQVHRSYIINYDNTSHIKYEEITMLNGDVISISRDRRKEVRKIISELERVNI</sequence>
<dbReference type="Pfam" id="PF00072">
    <property type="entry name" value="Response_reg"/>
    <property type="match status" value="1"/>
</dbReference>
<evidence type="ECO:0000259" key="4">
    <source>
        <dbReference type="PROSITE" id="PS50110"/>
    </source>
</evidence>
<evidence type="ECO:0000256" key="3">
    <source>
        <dbReference type="PROSITE-ProRule" id="PRU00169"/>
    </source>
</evidence>
<accession>D4MKQ0</accession>
<feature type="domain" description="HTH LytTR-type" evidence="5">
    <location>
        <begin position="133"/>
        <end position="232"/>
    </location>
</feature>
<dbReference type="EMBL" id="FP929059">
    <property type="protein sequence ID" value="CBL34333.1"/>
    <property type="molecule type" value="Genomic_DNA"/>
</dbReference>
<dbReference type="Gene3D" id="2.40.50.1020">
    <property type="entry name" value="LytTr DNA-binding domain"/>
    <property type="match status" value="1"/>
</dbReference>
<evidence type="ECO:0000313" key="6">
    <source>
        <dbReference type="EMBL" id="CBL34333.1"/>
    </source>
</evidence>
<reference evidence="6 7" key="2">
    <citation type="submission" date="2010-03" db="EMBL/GenBank/DDBJ databases">
        <authorList>
            <person name="Pajon A."/>
        </authorList>
    </citation>
    <scope>NUCLEOTIDE SEQUENCE [LARGE SCALE GENOMIC DNA]</scope>
    <source>
        <strain evidence="6 7">V10Sc8a</strain>
    </source>
</reference>
<keyword evidence="3" id="KW-0597">Phosphoprotein</keyword>
<evidence type="ECO:0000256" key="1">
    <source>
        <dbReference type="ARBA" id="ARBA00018672"/>
    </source>
</evidence>
<dbReference type="BioCyc" id="ESIR717961:G136L-1108-MONOMER"/>
<dbReference type="KEGG" id="esr:ES1_13500"/>
<feature type="domain" description="Response regulatory" evidence="4">
    <location>
        <begin position="3"/>
        <end position="123"/>
    </location>
</feature>
<dbReference type="InterPro" id="IPR046947">
    <property type="entry name" value="LytR-like"/>
</dbReference>
<proteinExistence type="predicted"/>
<dbReference type="InterPro" id="IPR011006">
    <property type="entry name" value="CheY-like_superfamily"/>
</dbReference>
<dbReference type="PANTHER" id="PTHR37299">
    <property type="entry name" value="TRANSCRIPTIONAL REGULATOR-RELATED"/>
    <property type="match status" value="1"/>
</dbReference>
<feature type="modified residue" description="4-aspartylphosphate" evidence="3">
    <location>
        <position position="58"/>
    </location>
</feature>
<dbReference type="SMART" id="SM00850">
    <property type="entry name" value="LytTR"/>
    <property type="match status" value="1"/>
</dbReference>
<gene>
    <name evidence="6" type="ORF">ES1_13500</name>
</gene>
<dbReference type="AlphaFoldDB" id="D4MKQ0"/>
<protein>
    <recommendedName>
        <fullName evidence="1">Stage 0 sporulation protein A homolog</fullName>
    </recommendedName>
</protein>
<dbReference type="GO" id="GO:0000156">
    <property type="term" value="F:phosphorelay response regulator activity"/>
    <property type="evidence" value="ECO:0007669"/>
    <property type="project" value="InterPro"/>
</dbReference>
<dbReference type="Gene3D" id="3.40.50.2300">
    <property type="match status" value="1"/>
</dbReference>
<organism evidence="6 7">
    <name type="scientific">[Eubacterium] siraeum V10Sc8a</name>
    <dbReference type="NCBI Taxonomy" id="717961"/>
    <lineage>
        <taxon>Bacteria</taxon>
        <taxon>Bacillati</taxon>
        <taxon>Bacillota</taxon>
        <taxon>Clostridia</taxon>
        <taxon>Eubacteriales</taxon>
        <taxon>Oscillospiraceae</taxon>
        <taxon>Oscillospiraceae incertae sedis</taxon>
    </lineage>
</organism>
<dbReference type="InterPro" id="IPR001789">
    <property type="entry name" value="Sig_transdc_resp-reg_receiver"/>
</dbReference>
<dbReference type="PROSITE" id="PS50110">
    <property type="entry name" value="RESPONSE_REGULATORY"/>
    <property type="match status" value="1"/>
</dbReference>
<dbReference type="SMART" id="SM00448">
    <property type="entry name" value="REC"/>
    <property type="match status" value="1"/>
</dbReference>
<dbReference type="PATRIC" id="fig|717961.3.peg.1433"/>
<dbReference type="InterPro" id="IPR007492">
    <property type="entry name" value="LytTR_DNA-bd_dom"/>
</dbReference>
<dbReference type="Pfam" id="PF04397">
    <property type="entry name" value="LytTR"/>
    <property type="match status" value="1"/>
</dbReference>
<evidence type="ECO:0000313" key="7">
    <source>
        <dbReference type="Proteomes" id="UP000007050"/>
    </source>
</evidence>
<comment type="function">
    <text evidence="2">May play the central regulatory role in sporulation. It may be an element of the effector pathway responsible for the activation of sporulation genes in response to nutritional stress. Spo0A may act in concert with spo0H (a sigma factor) to control the expression of some genes that are critical to the sporulation process.</text>
</comment>
<evidence type="ECO:0000256" key="2">
    <source>
        <dbReference type="ARBA" id="ARBA00024867"/>
    </source>
</evidence>
<dbReference type="SUPFAM" id="SSF52172">
    <property type="entry name" value="CheY-like"/>
    <property type="match status" value="1"/>
</dbReference>
<dbReference type="GO" id="GO:0003677">
    <property type="term" value="F:DNA binding"/>
    <property type="evidence" value="ECO:0007669"/>
    <property type="project" value="InterPro"/>
</dbReference>
<reference evidence="6 7" key="1">
    <citation type="submission" date="2010-03" db="EMBL/GenBank/DDBJ databases">
        <title>The genome sequence of Eubacterium siraeum V10Sc8a.</title>
        <authorList>
            <consortium name="metaHIT consortium -- http://www.metahit.eu/"/>
            <person name="Pajon A."/>
            <person name="Turner K."/>
            <person name="Parkhill J."/>
            <person name="Duncan S."/>
            <person name="Flint H."/>
        </authorList>
    </citation>
    <scope>NUCLEOTIDE SEQUENCE [LARGE SCALE GENOMIC DNA]</scope>
    <source>
        <strain evidence="6 7">V10Sc8a</strain>
    </source>
</reference>